<dbReference type="OrthoDB" id="413122at2759"/>
<keyword evidence="3" id="KW-1185">Reference proteome</keyword>
<dbReference type="AlphaFoldDB" id="A0A6P6P2Z9"/>
<accession>A0A6P6P2Z9</accession>
<dbReference type="GeneID" id="113093793"/>
<name>A0A6P6P2Z9_CARAU</name>
<organism evidence="3 4">
    <name type="scientific">Carassius auratus</name>
    <name type="common">Goldfish</name>
    <dbReference type="NCBI Taxonomy" id="7957"/>
    <lineage>
        <taxon>Eukaryota</taxon>
        <taxon>Metazoa</taxon>
        <taxon>Chordata</taxon>
        <taxon>Craniata</taxon>
        <taxon>Vertebrata</taxon>
        <taxon>Euteleostomi</taxon>
        <taxon>Actinopterygii</taxon>
        <taxon>Neopterygii</taxon>
        <taxon>Teleostei</taxon>
        <taxon>Ostariophysi</taxon>
        <taxon>Cypriniformes</taxon>
        <taxon>Cyprinidae</taxon>
        <taxon>Cyprininae</taxon>
        <taxon>Carassius</taxon>
    </lineage>
</organism>
<protein>
    <submittedName>
        <fullName evidence="4">Uncharacterized protein LOC113093793</fullName>
    </submittedName>
</protein>
<evidence type="ECO:0000256" key="2">
    <source>
        <dbReference type="SAM" id="SignalP"/>
    </source>
</evidence>
<feature type="chain" id="PRO_5028214207" evidence="2">
    <location>
        <begin position="20"/>
        <end position="370"/>
    </location>
</feature>
<dbReference type="KEGG" id="caua:113093793"/>
<evidence type="ECO:0000313" key="4">
    <source>
        <dbReference type="RefSeq" id="XP_026115145.1"/>
    </source>
</evidence>
<feature type="compositionally biased region" description="Basic and acidic residues" evidence="1">
    <location>
        <begin position="96"/>
        <end position="112"/>
    </location>
</feature>
<sequence>MELPCLAWFCVIWTTSSYASYFKLRPRLAVCRRTRLEYPEAGFYLRKSRKKLSAKEEQRGKGEKPWPQTQQVAAKSQPFSPVREQHQPDSSPSPVTREDSGSAAGDERHKSSEPQQPESSPYTVTSEDSGSAAGDERHESSEPQQPESSPYTVPSEDSGSAAGDERCKSSEPQQPESSPYTVPSEDSGSAAGDERRKSSEPQQPESSPYTVPSEDSGSAAGDERCESPGQDITGSNRFAKRCNAIISNAPLDKHGEVNMYQCKGLIDHLKKYVLPFAGLWTGIMLGDLGRHETGPQYKQCSRRYNALRKLTRQNITQDNKTLGVIEKSQWDLKHIRFTSGRLTRLDNFVAQYRISHTVLLKEYEDSERVF</sequence>
<feature type="region of interest" description="Disordered" evidence="1">
    <location>
        <begin position="49"/>
        <end position="234"/>
    </location>
</feature>
<gene>
    <name evidence="4" type="primary">LOC113093793</name>
</gene>
<proteinExistence type="predicted"/>
<feature type="compositionally biased region" description="Low complexity" evidence="1">
    <location>
        <begin position="170"/>
        <end position="179"/>
    </location>
</feature>
<evidence type="ECO:0000313" key="3">
    <source>
        <dbReference type="Proteomes" id="UP000515129"/>
    </source>
</evidence>
<evidence type="ECO:0000256" key="1">
    <source>
        <dbReference type="SAM" id="MobiDB-lite"/>
    </source>
</evidence>
<dbReference type="RefSeq" id="XP_026115145.1">
    <property type="nucleotide sequence ID" value="XM_026259360.1"/>
</dbReference>
<dbReference type="Proteomes" id="UP000515129">
    <property type="component" value="Unplaced"/>
</dbReference>
<feature type="compositionally biased region" description="Polar residues" evidence="1">
    <location>
        <begin position="67"/>
        <end position="79"/>
    </location>
</feature>
<reference evidence="4" key="1">
    <citation type="submission" date="2025-08" db="UniProtKB">
        <authorList>
            <consortium name="RefSeq"/>
        </authorList>
    </citation>
    <scope>IDENTIFICATION</scope>
    <source>
        <strain evidence="4">Wakin</strain>
        <tissue evidence="4">Muscle</tissue>
    </source>
</reference>
<feature type="compositionally biased region" description="Basic and acidic residues" evidence="1">
    <location>
        <begin position="53"/>
        <end position="64"/>
    </location>
</feature>
<keyword evidence="2" id="KW-0732">Signal</keyword>
<feature type="signal peptide" evidence="2">
    <location>
        <begin position="1"/>
        <end position="19"/>
    </location>
</feature>